<accession>A0A9X4L201</accession>
<evidence type="ECO:0000313" key="3">
    <source>
        <dbReference type="Proteomes" id="UP001152422"/>
    </source>
</evidence>
<dbReference type="SUPFAM" id="SSF51695">
    <property type="entry name" value="PLC-like phosphodiesterases"/>
    <property type="match status" value="1"/>
</dbReference>
<dbReference type="GO" id="GO:0006629">
    <property type="term" value="P:lipid metabolic process"/>
    <property type="evidence" value="ECO:0007669"/>
    <property type="project" value="InterPro"/>
</dbReference>
<protein>
    <submittedName>
        <fullName evidence="2">Glycerophosphoryl diester phosphodiesterase</fullName>
    </submittedName>
</protein>
<dbReference type="PANTHER" id="PTHR46211">
    <property type="entry name" value="GLYCEROPHOSPHORYL DIESTER PHOSPHODIESTERASE"/>
    <property type="match status" value="1"/>
</dbReference>
<dbReference type="PROSITE" id="PS51704">
    <property type="entry name" value="GP_PDE"/>
    <property type="match status" value="1"/>
</dbReference>
<comment type="caution">
    <text evidence="2">The sequence shown here is derived from an EMBL/GenBank/DDBJ whole genome shotgun (WGS) entry which is preliminary data.</text>
</comment>
<dbReference type="RefSeq" id="WP_277582899.1">
    <property type="nucleotide sequence ID" value="NZ_JAMBPY010000002.1"/>
</dbReference>
<dbReference type="Proteomes" id="UP001152422">
    <property type="component" value="Unassembled WGS sequence"/>
</dbReference>
<gene>
    <name evidence="2" type="ORF">M4L89_03820</name>
</gene>
<dbReference type="Pfam" id="PF03009">
    <property type="entry name" value="GDPD"/>
    <property type="match status" value="1"/>
</dbReference>
<keyword evidence="3" id="KW-1185">Reference proteome</keyword>
<dbReference type="EMBL" id="JAMBQA010000002">
    <property type="protein sequence ID" value="MDG0845344.1"/>
    <property type="molecule type" value="Genomic_DNA"/>
</dbReference>
<dbReference type="PANTHER" id="PTHR46211:SF1">
    <property type="entry name" value="GLYCEROPHOSPHODIESTER PHOSPHODIESTERASE, CYTOPLASMIC"/>
    <property type="match status" value="1"/>
</dbReference>
<name>A0A9X4L201_9STAP</name>
<evidence type="ECO:0000259" key="1">
    <source>
        <dbReference type="PROSITE" id="PS51704"/>
    </source>
</evidence>
<feature type="domain" description="GP-PDE" evidence="1">
    <location>
        <begin position="2"/>
        <end position="246"/>
    </location>
</feature>
<dbReference type="GO" id="GO:0008081">
    <property type="term" value="F:phosphoric diester hydrolase activity"/>
    <property type="evidence" value="ECO:0007669"/>
    <property type="project" value="InterPro"/>
</dbReference>
<dbReference type="Gene3D" id="3.20.20.190">
    <property type="entry name" value="Phosphatidylinositol (PI) phosphodiesterase"/>
    <property type="match status" value="1"/>
</dbReference>
<sequence>MFTVYGHRGLPSKAPENTLASYKEAGNTPGLKWIELDVAITKDEQLILIHDDFLDRTTNMVGEVTQLNYSDIKDTSAGSWFGAEFEAEKLPTFDEVIELANAYHMNLNIELKGVTGPNGTVLSESMIKQVADKLKGLDSELNVLISSFNLILVKLAEQFMPDYERAVIFKSAAFGDDWRTLLDYCGSKIVNIEDAKLTQARVKKIKNAGYVLNVWTVNKQLRANQLANWGVDGIFTDKADEMIHLERL</sequence>
<dbReference type="InterPro" id="IPR030395">
    <property type="entry name" value="GP_PDE_dom"/>
</dbReference>
<dbReference type="AlphaFoldDB" id="A0A9X4L201"/>
<dbReference type="InterPro" id="IPR017946">
    <property type="entry name" value="PLC-like_Pdiesterase_TIM-brl"/>
</dbReference>
<evidence type="ECO:0000313" key="2">
    <source>
        <dbReference type="EMBL" id="MDG0845344.1"/>
    </source>
</evidence>
<organism evidence="2 3">
    <name type="scientific">Staphylococcus equorum</name>
    <dbReference type="NCBI Taxonomy" id="246432"/>
    <lineage>
        <taxon>Bacteria</taxon>
        <taxon>Bacillati</taxon>
        <taxon>Bacillota</taxon>
        <taxon>Bacilli</taxon>
        <taxon>Bacillales</taxon>
        <taxon>Staphylococcaceae</taxon>
        <taxon>Staphylococcus</taxon>
    </lineage>
</organism>
<proteinExistence type="predicted"/>
<reference evidence="2" key="1">
    <citation type="submission" date="2022-05" db="EMBL/GenBank/DDBJ databases">
        <title>Comparative genomics of Staphylococcus equorum isolates.</title>
        <authorList>
            <person name="Luelf R.H."/>
        </authorList>
    </citation>
    <scope>NUCLEOTIDE SEQUENCE</scope>
    <source>
        <strain evidence="2">TMW 2.2497</strain>
    </source>
</reference>